<name>G7K5U4_MEDTR</name>
<evidence type="ECO:0000256" key="2">
    <source>
        <dbReference type="SAM" id="SignalP"/>
    </source>
</evidence>
<dbReference type="EnsemblPlants" id="AES99025">
    <property type="protein sequence ID" value="AES99025"/>
    <property type="gene ID" value="MTR_5g075750"/>
</dbReference>
<dbReference type="HOGENOM" id="CLU_062328_0_0_1"/>
<dbReference type="Proteomes" id="UP000265566">
    <property type="component" value="Chromosome 5"/>
</dbReference>
<protein>
    <submittedName>
        <fullName evidence="3">Plant/F17O14-7 protein</fullName>
    </submittedName>
</protein>
<reference evidence="5" key="3">
    <citation type="submission" date="2015-04" db="UniProtKB">
        <authorList>
            <consortium name="EnsemblPlants"/>
        </authorList>
    </citation>
    <scope>IDENTIFICATION</scope>
    <source>
        <strain evidence="5">cv. Jemalong A17</strain>
    </source>
</reference>
<reference evidence="4" key="5">
    <citation type="journal article" date="2018" name="Nat. Plants">
        <title>Whole-genome landscape of Medicago truncatula symbiotic genes.</title>
        <authorList>
            <person name="Pecrix Y."/>
            <person name="Gamas P."/>
            <person name="Carrere S."/>
        </authorList>
    </citation>
    <scope>NUCLEOTIDE SEQUENCE</scope>
    <source>
        <tissue evidence="4">Leaves</tissue>
    </source>
</reference>
<dbReference type="PANTHER" id="PTHR33512:SF10">
    <property type="entry name" value="PLANT_F17O14-7 PROTEIN"/>
    <property type="match status" value="1"/>
</dbReference>
<evidence type="ECO:0000256" key="1">
    <source>
        <dbReference type="SAM" id="Phobius"/>
    </source>
</evidence>
<dbReference type="eggNOG" id="ENOG502QSPM">
    <property type="taxonomic scope" value="Eukaryota"/>
</dbReference>
<dbReference type="KEGG" id="mtr:11430051"/>
<dbReference type="EMBL" id="CM001221">
    <property type="protein sequence ID" value="AES99025.1"/>
    <property type="molecule type" value="Genomic_DNA"/>
</dbReference>
<organism evidence="3 6">
    <name type="scientific">Medicago truncatula</name>
    <name type="common">Barrel medic</name>
    <name type="synonym">Medicago tribuloides</name>
    <dbReference type="NCBI Taxonomy" id="3880"/>
    <lineage>
        <taxon>Eukaryota</taxon>
        <taxon>Viridiplantae</taxon>
        <taxon>Streptophyta</taxon>
        <taxon>Embryophyta</taxon>
        <taxon>Tracheophyta</taxon>
        <taxon>Spermatophyta</taxon>
        <taxon>Magnoliopsida</taxon>
        <taxon>eudicotyledons</taxon>
        <taxon>Gunneridae</taxon>
        <taxon>Pentapetalae</taxon>
        <taxon>rosids</taxon>
        <taxon>fabids</taxon>
        <taxon>Fabales</taxon>
        <taxon>Fabaceae</taxon>
        <taxon>Papilionoideae</taxon>
        <taxon>50 kb inversion clade</taxon>
        <taxon>NPAAA clade</taxon>
        <taxon>Hologalegina</taxon>
        <taxon>IRL clade</taxon>
        <taxon>Trifolieae</taxon>
        <taxon>Medicago</taxon>
    </lineage>
</organism>
<dbReference type="InterPro" id="IPR010605">
    <property type="entry name" value="DUF1191"/>
</dbReference>
<dbReference type="PaxDb" id="3880-AES99025"/>
<proteinExistence type="predicted"/>
<dbReference type="OMA" id="LIKFPHV"/>
<reference evidence="3 6" key="2">
    <citation type="journal article" date="2014" name="BMC Genomics">
        <title>An improved genome release (version Mt4.0) for the model legume Medicago truncatula.</title>
        <authorList>
            <person name="Tang H."/>
            <person name="Krishnakumar V."/>
            <person name="Bidwell S."/>
            <person name="Rosen B."/>
            <person name="Chan A."/>
            <person name="Zhou S."/>
            <person name="Gentzbittel L."/>
            <person name="Childs K.L."/>
            <person name="Yandell M."/>
            <person name="Gundlach H."/>
            <person name="Mayer K.F."/>
            <person name="Schwartz D.C."/>
            <person name="Town C.D."/>
        </authorList>
    </citation>
    <scope>GENOME REANNOTATION</scope>
    <source>
        <strain evidence="5 6">cv. Jemalong A17</strain>
    </source>
</reference>
<evidence type="ECO:0000313" key="5">
    <source>
        <dbReference type="EnsemblPlants" id="AES99025"/>
    </source>
</evidence>
<dbReference type="EMBL" id="PSQE01000005">
    <property type="protein sequence ID" value="RHN56763.1"/>
    <property type="molecule type" value="Genomic_DNA"/>
</dbReference>
<evidence type="ECO:0000313" key="3">
    <source>
        <dbReference type="EMBL" id="AES99025.1"/>
    </source>
</evidence>
<gene>
    <name evidence="5" type="primary">11430051</name>
    <name evidence="3" type="ordered locus">MTR_5g075750</name>
    <name evidence="4" type="ORF">MtrunA17_Chr5g0432911</name>
</gene>
<keyword evidence="1" id="KW-1133">Transmembrane helix</keyword>
<reference evidence="7" key="4">
    <citation type="journal article" date="2018" name="Nat. Plants">
        <title>Whole-genome landscape of Medicago truncatula symbiotic genes.</title>
        <authorList>
            <person name="Pecrix Y."/>
            <person name="Staton S.E."/>
            <person name="Sallet E."/>
            <person name="Lelandais-Briere C."/>
            <person name="Moreau S."/>
            <person name="Carrere S."/>
            <person name="Blein T."/>
            <person name="Jardinaud M.F."/>
            <person name="Latrasse D."/>
            <person name="Zouine M."/>
            <person name="Zahm M."/>
            <person name="Kreplak J."/>
            <person name="Mayjonade B."/>
            <person name="Satge C."/>
            <person name="Perez M."/>
            <person name="Cauet S."/>
            <person name="Marande W."/>
            <person name="Chantry-Darmon C."/>
            <person name="Lopez-Roques C."/>
            <person name="Bouchez O."/>
            <person name="Berard A."/>
            <person name="Debelle F."/>
            <person name="Munos S."/>
            <person name="Bendahmane A."/>
            <person name="Berges H."/>
            <person name="Niebel A."/>
            <person name="Buitink J."/>
            <person name="Frugier F."/>
            <person name="Benhamed M."/>
            <person name="Crespi M."/>
            <person name="Gouzy J."/>
            <person name="Gamas P."/>
        </authorList>
    </citation>
    <scope>NUCLEOTIDE SEQUENCE [LARGE SCALE GENOMIC DNA]</scope>
    <source>
        <strain evidence="7">cv. Jemalong A17</strain>
    </source>
</reference>
<feature type="signal peptide" evidence="2">
    <location>
        <begin position="1"/>
        <end position="24"/>
    </location>
</feature>
<dbReference type="OrthoDB" id="1925347at2759"/>
<dbReference type="Proteomes" id="UP000002051">
    <property type="component" value="Chromosome 5"/>
</dbReference>
<sequence>MRVITNFSMLLLITCFLCLILSSAQTSFDGIVSARSLDDQLQDCAFKAFSTPKTGVPYDAQVPSNLTGIKVSAMRLRSGSLWDKGVQSYKEFEIPEGVIEQPYFKRIVLVYQNLGNWSQYYYPLSGYSYLAPVLGLLAYDGTNLIASNLPELELSAYHKPILVNFSYVKNTSPYGSLAKCVYFDLFGSIKFDTLLNGNVCPIFEQGHVSIVVESNASPQTHWKNEFKFKIVIVCLAGGIVLLFLFGLLISRMRRAKQETKIKQMELEADCSETLKIIYIGNAKVPSALGTRTPPKIENDYVP</sequence>
<dbReference type="Gramene" id="rna32206">
    <property type="protein sequence ID" value="RHN56763.1"/>
    <property type="gene ID" value="gene32206"/>
</dbReference>
<dbReference type="STRING" id="3880.G7K5U4"/>
<keyword evidence="1" id="KW-0812">Transmembrane</keyword>
<accession>G7K5U4</accession>
<dbReference type="AlphaFoldDB" id="G7K5U4"/>
<keyword evidence="2" id="KW-0732">Signal</keyword>
<keyword evidence="6" id="KW-1185">Reference proteome</keyword>
<reference evidence="3 6" key="1">
    <citation type="journal article" date="2011" name="Nature">
        <title>The Medicago genome provides insight into the evolution of rhizobial symbioses.</title>
        <authorList>
            <person name="Young N.D."/>
            <person name="Debelle F."/>
            <person name="Oldroyd G.E."/>
            <person name="Geurts R."/>
            <person name="Cannon S.B."/>
            <person name="Udvardi M.K."/>
            <person name="Benedito V.A."/>
            <person name="Mayer K.F."/>
            <person name="Gouzy J."/>
            <person name="Schoof H."/>
            <person name="Van de Peer Y."/>
            <person name="Proost S."/>
            <person name="Cook D.R."/>
            <person name="Meyers B.C."/>
            <person name="Spannagl M."/>
            <person name="Cheung F."/>
            <person name="De Mita S."/>
            <person name="Krishnakumar V."/>
            <person name="Gundlach H."/>
            <person name="Zhou S."/>
            <person name="Mudge J."/>
            <person name="Bharti A.K."/>
            <person name="Murray J.D."/>
            <person name="Naoumkina M.A."/>
            <person name="Rosen B."/>
            <person name="Silverstein K.A."/>
            <person name="Tang H."/>
            <person name="Rombauts S."/>
            <person name="Zhao P.X."/>
            <person name="Zhou P."/>
            <person name="Barbe V."/>
            <person name="Bardou P."/>
            <person name="Bechner M."/>
            <person name="Bellec A."/>
            <person name="Berger A."/>
            <person name="Berges H."/>
            <person name="Bidwell S."/>
            <person name="Bisseling T."/>
            <person name="Choisne N."/>
            <person name="Couloux A."/>
            <person name="Denny R."/>
            <person name="Deshpande S."/>
            <person name="Dai X."/>
            <person name="Doyle J.J."/>
            <person name="Dudez A.M."/>
            <person name="Farmer A.D."/>
            <person name="Fouteau S."/>
            <person name="Franken C."/>
            <person name="Gibelin C."/>
            <person name="Gish J."/>
            <person name="Goldstein S."/>
            <person name="Gonzalez A.J."/>
            <person name="Green P.J."/>
            <person name="Hallab A."/>
            <person name="Hartog M."/>
            <person name="Hua A."/>
            <person name="Humphray S.J."/>
            <person name="Jeong D.H."/>
            <person name="Jing Y."/>
            <person name="Jocker A."/>
            <person name="Kenton S.M."/>
            <person name="Kim D.J."/>
            <person name="Klee K."/>
            <person name="Lai H."/>
            <person name="Lang C."/>
            <person name="Lin S."/>
            <person name="Macmil S.L."/>
            <person name="Magdelenat G."/>
            <person name="Matthews L."/>
            <person name="McCorrison J."/>
            <person name="Monaghan E.L."/>
            <person name="Mun J.H."/>
            <person name="Najar F.Z."/>
            <person name="Nicholson C."/>
            <person name="Noirot C."/>
            <person name="O'Bleness M."/>
            <person name="Paule C.R."/>
            <person name="Poulain J."/>
            <person name="Prion F."/>
            <person name="Qin B."/>
            <person name="Qu C."/>
            <person name="Retzel E.F."/>
            <person name="Riddle C."/>
            <person name="Sallet E."/>
            <person name="Samain S."/>
            <person name="Samson N."/>
            <person name="Sanders I."/>
            <person name="Saurat O."/>
            <person name="Scarpelli C."/>
            <person name="Schiex T."/>
            <person name="Segurens B."/>
            <person name="Severin A.J."/>
            <person name="Sherrier D.J."/>
            <person name="Shi R."/>
            <person name="Sims S."/>
            <person name="Singer S.R."/>
            <person name="Sinharoy S."/>
            <person name="Sterck L."/>
            <person name="Viollet A."/>
            <person name="Wang B.B."/>
            <person name="Wang K."/>
            <person name="Wang M."/>
            <person name="Wang X."/>
            <person name="Warfsmann J."/>
            <person name="Weissenbach J."/>
            <person name="White D.D."/>
            <person name="White J.D."/>
            <person name="Wiley G.B."/>
            <person name="Wincker P."/>
            <person name="Xing Y."/>
            <person name="Yang L."/>
            <person name="Yao Z."/>
            <person name="Ying F."/>
            <person name="Zhai J."/>
            <person name="Zhou L."/>
            <person name="Zuber A."/>
            <person name="Denarie J."/>
            <person name="Dixon R.A."/>
            <person name="May G.D."/>
            <person name="Schwartz D.C."/>
            <person name="Rogers J."/>
            <person name="Quetier F."/>
            <person name="Town C.D."/>
            <person name="Roe B.A."/>
        </authorList>
    </citation>
    <scope>NUCLEOTIDE SEQUENCE [LARGE SCALE GENOMIC DNA]</scope>
    <source>
        <strain evidence="3">A17</strain>
        <strain evidence="5 6">cv. Jemalong A17</strain>
    </source>
</reference>
<keyword evidence="1" id="KW-0472">Membrane</keyword>
<feature type="transmembrane region" description="Helical" evidence="1">
    <location>
        <begin position="230"/>
        <end position="250"/>
    </location>
</feature>
<evidence type="ECO:0000313" key="6">
    <source>
        <dbReference type="Proteomes" id="UP000002051"/>
    </source>
</evidence>
<feature type="chain" id="PRO_5014573374" evidence="2">
    <location>
        <begin position="25"/>
        <end position="302"/>
    </location>
</feature>
<evidence type="ECO:0000313" key="4">
    <source>
        <dbReference type="EMBL" id="RHN56763.1"/>
    </source>
</evidence>
<dbReference type="PANTHER" id="PTHR33512">
    <property type="entry name" value="PROTEIN, PUTATIVE (DUF1191)-RELATED"/>
    <property type="match status" value="1"/>
</dbReference>
<dbReference type="Pfam" id="PF06697">
    <property type="entry name" value="DUF1191"/>
    <property type="match status" value="1"/>
</dbReference>
<evidence type="ECO:0000313" key="7">
    <source>
        <dbReference type="Proteomes" id="UP000265566"/>
    </source>
</evidence>